<keyword evidence="1" id="KW-1133">Transmembrane helix</keyword>
<evidence type="ECO:0000256" key="1">
    <source>
        <dbReference type="SAM" id="Phobius"/>
    </source>
</evidence>
<evidence type="ECO:0000313" key="3">
    <source>
        <dbReference type="EMBL" id="XCG62012.1"/>
    </source>
</evidence>
<dbReference type="EMBL" id="CP159218">
    <property type="protein sequence ID" value="XCG62012.1"/>
    <property type="molecule type" value="Genomic_DNA"/>
</dbReference>
<feature type="transmembrane region" description="Helical" evidence="1">
    <location>
        <begin position="102"/>
        <end position="126"/>
    </location>
</feature>
<dbReference type="AlphaFoldDB" id="A0AAU8DKX1"/>
<gene>
    <name evidence="3" type="ORF">ABLG96_12025</name>
</gene>
<dbReference type="RefSeq" id="WP_353647627.1">
    <property type="nucleotide sequence ID" value="NZ_CP159218.1"/>
</dbReference>
<proteinExistence type="predicted"/>
<organism evidence="3">
    <name type="scientific">Nakamurella sp. A5-74</name>
    <dbReference type="NCBI Taxonomy" id="3158264"/>
    <lineage>
        <taxon>Bacteria</taxon>
        <taxon>Bacillati</taxon>
        <taxon>Actinomycetota</taxon>
        <taxon>Actinomycetes</taxon>
        <taxon>Nakamurellales</taxon>
        <taxon>Nakamurellaceae</taxon>
        <taxon>Nakamurella</taxon>
    </lineage>
</organism>
<feature type="transmembrane region" description="Helical" evidence="1">
    <location>
        <begin position="74"/>
        <end position="96"/>
    </location>
</feature>
<dbReference type="Pfam" id="PF11181">
    <property type="entry name" value="YflT"/>
    <property type="match status" value="1"/>
</dbReference>
<protein>
    <submittedName>
        <fullName evidence="3">General stress protein</fullName>
    </submittedName>
</protein>
<dbReference type="InterPro" id="IPR025889">
    <property type="entry name" value="GSP17M-like_dom"/>
</dbReference>
<feature type="domain" description="General stress protein 17M-like" evidence="2">
    <location>
        <begin position="26"/>
        <end position="95"/>
    </location>
</feature>
<sequence length="185" mass="19251">MTTPRGFGPGQPAGLTVPTPPTGFTVAAYPTYLQAQSAVEHLARNDFAIRDVTIVGSDLQMVERVTGKLTAGKVVGAGAASGAWMGLFVGLLMSFFSQVQGGVLILVLVAVAIGAVFGAVMGLLGYNVTKGRRDFTSASQVVARRYDVLCEPRSAEAARNLLARMELGNNTGAPVPQQFSPPAGR</sequence>
<reference evidence="3" key="1">
    <citation type="submission" date="2024-05" db="EMBL/GenBank/DDBJ databases">
        <authorList>
            <person name="Cai S.Y."/>
            <person name="Jin L.M."/>
            <person name="Li H.R."/>
        </authorList>
    </citation>
    <scope>NUCLEOTIDE SEQUENCE</scope>
    <source>
        <strain evidence="3">A5-74</strain>
    </source>
</reference>
<keyword evidence="1" id="KW-0472">Membrane</keyword>
<evidence type="ECO:0000259" key="2">
    <source>
        <dbReference type="Pfam" id="PF11181"/>
    </source>
</evidence>
<name>A0AAU8DKX1_9ACTN</name>
<keyword evidence="1" id="KW-0812">Transmembrane</keyword>
<accession>A0AAU8DKX1</accession>